<dbReference type="AlphaFoldDB" id="A0A6M3KH82"/>
<evidence type="ECO:0000313" key="1">
    <source>
        <dbReference type="EMBL" id="QJA66362.1"/>
    </source>
</evidence>
<dbReference type="EMBL" id="MT142451">
    <property type="protein sequence ID" value="QJA81222.1"/>
    <property type="molecule type" value="Genomic_DNA"/>
</dbReference>
<reference evidence="2" key="1">
    <citation type="submission" date="2020-03" db="EMBL/GenBank/DDBJ databases">
        <title>The deep terrestrial virosphere.</title>
        <authorList>
            <person name="Holmfeldt K."/>
            <person name="Nilsson E."/>
            <person name="Simone D."/>
            <person name="Lopez-Fernandez M."/>
            <person name="Wu X."/>
            <person name="de Brujin I."/>
            <person name="Lundin D."/>
            <person name="Andersson A."/>
            <person name="Bertilsson S."/>
            <person name="Dopson M."/>
        </authorList>
    </citation>
    <scope>NUCLEOTIDE SEQUENCE</scope>
    <source>
        <strain evidence="2">MM415A00570</strain>
        <strain evidence="1">MM415B00353</strain>
    </source>
</reference>
<evidence type="ECO:0000313" key="2">
    <source>
        <dbReference type="EMBL" id="QJA81222.1"/>
    </source>
</evidence>
<organism evidence="2">
    <name type="scientific">viral metagenome</name>
    <dbReference type="NCBI Taxonomy" id="1070528"/>
    <lineage>
        <taxon>unclassified sequences</taxon>
        <taxon>metagenomes</taxon>
        <taxon>organismal metagenomes</taxon>
    </lineage>
</organism>
<dbReference type="EMBL" id="MT141554">
    <property type="protein sequence ID" value="QJA66362.1"/>
    <property type="molecule type" value="Genomic_DNA"/>
</dbReference>
<proteinExistence type="predicted"/>
<sequence>MEQKIFTGEKCLLCEKRGLIGTLHLMKNPPKTASTWGKLWYQYYQCDQCGTNFAE</sequence>
<protein>
    <submittedName>
        <fullName evidence="2">Uncharacterized protein</fullName>
    </submittedName>
</protein>
<name>A0A6M3KH82_9ZZZZ</name>
<gene>
    <name evidence="2" type="ORF">MM415A00570_0033</name>
    <name evidence="1" type="ORF">MM415B00353_0009</name>
</gene>
<accession>A0A6M3KH82</accession>